<feature type="region of interest" description="Disordered" evidence="1">
    <location>
        <begin position="1"/>
        <end position="22"/>
    </location>
</feature>
<protein>
    <submittedName>
        <fullName evidence="2">Uncharacterized protein</fullName>
    </submittedName>
</protein>
<proteinExistence type="predicted"/>
<feature type="region of interest" description="Disordered" evidence="1">
    <location>
        <begin position="68"/>
        <end position="87"/>
    </location>
</feature>
<organism evidence="2 3">
    <name type="scientific">Larinioides sclopetarius</name>
    <dbReference type="NCBI Taxonomy" id="280406"/>
    <lineage>
        <taxon>Eukaryota</taxon>
        <taxon>Metazoa</taxon>
        <taxon>Ecdysozoa</taxon>
        <taxon>Arthropoda</taxon>
        <taxon>Chelicerata</taxon>
        <taxon>Arachnida</taxon>
        <taxon>Araneae</taxon>
        <taxon>Araneomorphae</taxon>
        <taxon>Entelegynae</taxon>
        <taxon>Araneoidea</taxon>
        <taxon>Araneidae</taxon>
        <taxon>Larinioides</taxon>
    </lineage>
</organism>
<gene>
    <name evidence="2" type="ORF">LARSCL_LOCUS8189</name>
</gene>
<accession>A0AAV1ZV79</accession>
<evidence type="ECO:0000256" key="1">
    <source>
        <dbReference type="SAM" id="MobiDB-lite"/>
    </source>
</evidence>
<evidence type="ECO:0000313" key="3">
    <source>
        <dbReference type="Proteomes" id="UP001497382"/>
    </source>
</evidence>
<dbReference type="Proteomes" id="UP001497382">
    <property type="component" value="Unassembled WGS sequence"/>
</dbReference>
<keyword evidence="3" id="KW-1185">Reference proteome</keyword>
<name>A0AAV1ZV79_9ARAC</name>
<evidence type="ECO:0000313" key="2">
    <source>
        <dbReference type="EMBL" id="CAL1275627.1"/>
    </source>
</evidence>
<sequence length="87" mass="10332">MDRRRNADDPPSKRRPGHPTVCTGDQIGLYKISMDKTCRIRRRIDTKYAESHFFKKLKYYNLAKDKPSWQDKNLSTHKPRKEGDKPI</sequence>
<dbReference type="AlphaFoldDB" id="A0AAV1ZV79"/>
<dbReference type="EMBL" id="CAXIEN010000086">
    <property type="protein sequence ID" value="CAL1275627.1"/>
    <property type="molecule type" value="Genomic_DNA"/>
</dbReference>
<comment type="caution">
    <text evidence="2">The sequence shown here is derived from an EMBL/GenBank/DDBJ whole genome shotgun (WGS) entry which is preliminary data.</text>
</comment>
<reference evidence="2 3" key="1">
    <citation type="submission" date="2024-04" db="EMBL/GenBank/DDBJ databases">
        <authorList>
            <person name="Rising A."/>
            <person name="Reimegard J."/>
            <person name="Sonavane S."/>
            <person name="Akerstrom W."/>
            <person name="Nylinder S."/>
            <person name="Hedman E."/>
            <person name="Kallberg Y."/>
        </authorList>
    </citation>
    <scope>NUCLEOTIDE SEQUENCE [LARGE SCALE GENOMIC DNA]</scope>
</reference>
<feature type="compositionally biased region" description="Basic and acidic residues" evidence="1">
    <location>
        <begin position="1"/>
        <end position="12"/>
    </location>
</feature>